<dbReference type="Proteomes" id="UP000046392">
    <property type="component" value="Unplaced"/>
</dbReference>
<dbReference type="InterPro" id="IPR000718">
    <property type="entry name" value="Peptidase_M13"/>
</dbReference>
<dbReference type="Pfam" id="PF01431">
    <property type="entry name" value="Peptidase_M13"/>
    <property type="match status" value="1"/>
</dbReference>
<evidence type="ECO:0000313" key="4">
    <source>
        <dbReference type="WBParaSite" id="SPAL_0001334200.1"/>
    </source>
</evidence>
<dbReference type="PRINTS" id="PR00786">
    <property type="entry name" value="NEPRILYSIN"/>
</dbReference>
<proteinExistence type="inferred from homology"/>
<dbReference type="PANTHER" id="PTHR11733">
    <property type="entry name" value="ZINC METALLOPROTEASE FAMILY M13 NEPRILYSIN-RELATED"/>
    <property type="match status" value="1"/>
</dbReference>
<dbReference type="InterPro" id="IPR018497">
    <property type="entry name" value="Peptidase_M13_C"/>
</dbReference>
<comment type="similarity">
    <text evidence="1">Belongs to the peptidase M13 family.</text>
</comment>
<organism evidence="3 4">
    <name type="scientific">Strongyloides papillosus</name>
    <name type="common">Intestinal threadworm</name>
    <dbReference type="NCBI Taxonomy" id="174720"/>
    <lineage>
        <taxon>Eukaryota</taxon>
        <taxon>Metazoa</taxon>
        <taxon>Ecdysozoa</taxon>
        <taxon>Nematoda</taxon>
        <taxon>Chromadorea</taxon>
        <taxon>Rhabditida</taxon>
        <taxon>Tylenchina</taxon>
        <taxon>Panagrolaimomorpha</taxon>
        <taxon>Strongyloidoidea</taxon>
        <taxon>Strongyloididae</taxon>
        <taxon>Strongyloides</taxon>
    </lineage>
</organism>
<dbReference type="GO" id="GO:0016485">
    <property type="term" value="P:protein processing"/>
    <property type="evidence" value="ECO:0007669"/>
    <property type="project" value="TreeGrafter"/>
</dbReference>
<dbReference type="GO" id="GO:0005886">
    <property type="term" value="C:plasma membrane"/>
    <property type="evidence" value="ECO:0007669"/>
    <property type="project" value="TreeGrafter"/>
</dbReference>
<dbReference type="Gene3D" id="1.10.1380.10">
    <property type="entry name" value="Neutral endopeptidase , domain2"/>
    <property type="match status" value="1"/>
</dbReference>
<dbReference type="AlphaFoldDB" id="A0A0N5C5W6"/>
<evidence type="ECO:0000259" key="2">
    <source>
        <dbReference type="Pfam" id="PF01431"/>
    </source>
</evidence>
<name>A0A0N5C5W6_STREA</name>
<dbReference type="GO" id="GO:0004222">
    <property type="term" value="F:metalloendopeptidase activity"/>
    <property type="evidence" value="ECO:0007669"/>
    <property type="project" value="InterPro"/>
</dbReference>
<reference evidence="4" key="1">
    <citation type="submission" date="2017-02" db="UniProtKB">
        <authorList>
            <consortium name="WormBaseParasite"/>
        </authorList>
    </citation>
    <scope>IDENTIFICATION</scope>
</reference>
<accession>A0A0N5C5W6</accession>
<dbReference type="InterPro" id="IPR024079">
    <property type="entry name" value="MetalloPept_cat_dom_sf"/>
</dbReference>
<dbReference type="WBParaSite" id="SPAL_0001334200.1">
    <property type="protein sequence ID" value="SPAL_0001334200.1"/>
    <property type="gene ID" value="SPAL_0001334200"/>
</dbReference>
<dbReference type="Gene3D" id="3.40.390.10">
    <property type="entry name" value="Collagenase (Catalytic Domain)"/>
    <property type="match status" value="2"/>
</dbReference>
<dbReference type="SUPFAM" id="SSF55486">
    <property type="entry name" value="Metalloproteases ('zincins'), catalytic domain"/>
    <property type="match status" value="2"/>
</dbReference>
<sequence>MNAFTLILYCYASFSVSQGNLFDQFKDTWRDIKKFGFEMIYTDPASRSLYEYLDLDVEPCDNFYKFSCGNWIRTMEKKRGKSKRFNYDIKRTIFDNFIKGNIFFVFIYLLSESMEGKYNNESNAVKKIYNLRKKCMELSGKEKENCVVKIESFGAYAFISLLMKMSKIDSENHGEYILIESMIKRIREEFKLLIDERENIFDKESRENLLQKLNEMELIKRIEANDVYSTLFMEICYKSIGILESDSIEKILKDLDSLSKMNHTQKSCKHKIFQASEYIKDYAYESVKYISIKNKLLISSIALEEPWFNRYFPHALNYGNIGSVIANAILNAFDNNHYKNIFERDEKEKLILTSESIKNFEKKSDCFVKQYGDQKERITGRNVNGSLTLAENIADNGGLKIAHRAYMKFLQSIGGEEAKVPGFEDFTSEQLFFISFGRTFCEHKSKNFLEDQIDKDVHAPGEIRSLIALSNYAPFSRAFKCKLNSTMNPEHKCEVWKN</sequence>
<evidence type="ECO:0000313" key="3">
    <source>
        <dbReference type="Proteomes" id="UP000046392"/>
    </source>
</evidence>
<keyword evidence="3" id="KW-1185">Reference proteome</keyword>
<dbReference type="PROSITE" id="PS51885">
    <property type="entry name" value="NEPRILYSIN"/>
    <property type="match status" value="1"/>
</dbReference>
<dbReference type="InterPro" id="IPR042089">
    <property type="entry name" value="Peptidase_M13_dom_2"/>
</dbReference>
<evidence type="ECO:0000256" key="1">
    <source>
        <dbReference type="ARBA" id="ARBA00007357"/>
    </source>
</evidence>
<dbReference type="PANTHER" id="PTHR11733:SF167">
    <property type="entry name" value="FI17812P1-RELATED"/>
    <property type="match status" value="1"/>
</dbReference>
<protein>
    <submittedName>
        <fullName evidence="4">Peptidase_M13 domain-containing protein</fullName>
    </submittedName>
</protein>
<feature type="domain" description="Peptidase M13 C-terminal" evidence="2">
    <location>
        <begin position="289"/>
        <end position="495"/>
    </location>
</feature>